<name>A0ABP5PGS9_9ACTN</name>
<dbReference type="InterPro" id="IPR050601">
    <property type="entry name" value="CPA3_antiporter_subunitC"/>
</dbReference>
<evidence type="ECO:0000256" key="8">
    <source>
        <dbReference type="SAM" id="MobiDB-lite"/>
    </source>
</evidence>
<evidence type="ECO:0008006" key="12">
    <source>
        <dbReference type="Google" id="ProtNLM"/>
    </source>
</evidence>
<evidence type="ECO:0000256" key="6">
    <source>
        <dbReference type="ARBA" id="ARBA00023136"/>
    </source>
</evidence>
<feature type="transmembrane region" description="Helical" evidence="9">
    <location>
        <begin position="6"/>
        <end position="24"/>
    </location>
</feature>
<feature type="coiled-coil region" evidence="7">
    <location>
        <begin position="129"/>
        <end position="171"/>
    </location>
</feature>
<keyword evidence="3" id="KW-1003">Cell membrane</keyword>
<dbReference type="Pfam" id="PF00420">
    <property type="entry name" value="Oxidored_q2"/>
    <property type="match status" value="1"/>
</dbReference>
<reference evidence="11" key="1">
    <citation type="journal article" date="2019" name="Int. J. Syst. Evol. Microbiol.">
        <title>The Global Catalogue of Microorganisms (GCM) 10K type strain sequencing project: providing services to taxonomists for standard genome sequencing and annotation.</title>
        <authorList>
            <consortium name="The Broad Institute Genomics Platform"/>
            <consortium name="The Broad Institute Genome Sequencing Center for Infectious Disease"/>
            <person name="Wu L."/>
            <person name="Ma J."/>
        </authorList>
    </citation>
    <scope>NUCLEOTIDE SEQUENCE [LARGE SCALE GENOMIC DNA]</scope>
    <source>
        <strain evidence="11">JCM 16114</strain>
    </source>
</reference>
<keyword evidence="5 9" id="KW-1133">Transmembrane helix</keyword>
<evidence type="ECO:0000256" key="5">
    <source>
        <dbReference type="ARBA" id="ARBA00022989"/>
    </source>
</evidence>
<dbReference type="Proteomes" id="UP001499843">
    <property type="component" value="Unassembled WGS sequence"/>
</dbReference>
<accession>A0ABP5PGS9</accession>
<organism evidence="10 11">
    <name type="scientific">Nonomuraea monospora</name>
    <dbReference type="NCBI Taxonomy" id="568818"/>
    <lineage>
        <taxon>Bacteria</taxon>
        <taxon>Bacillati</taxon>
        <taxon>Actinomycetota</taxon>
        <taxon>Actinomycetes</taxon>
        <taxon>Streptosporangiales</taxon>
        <taxon>Streptosporangiaceae</taxon>
        <taxon>Nonomuraea</taxon>
    </lineage>
</organism>
<evidence type="ECO:0000256" key="7">
    <source>
        <dbReference type="SAM" id="Coils"/>
    </source>
</evidence>
<evidence type="ECO:0000256" key="4">
    <source>
        <dbReference type="ARBA" id="ARBA00022692"/>
    </source>
</evidence>
<keyword evidence="7" id="KW-0175">Coiled coil</keyword>
<evidence type="ECO:0000256" key="9">
    <source>
        <dbReference type="SAM" id="Phobius"/>
    </source>
</evidence>
<dbReference type="NCBIfam" id="NF005929">
    <property type="entry name" value="PRK07946.1"/>
    <property type="match status" value="1"/>
</dbReference>
<evidence type="ECO:0000313" key="10">
    <source>
        <dbReference type="EMBL" id="GAA2210946.1"/>
    </source>
</evidence>
<evidence type="ECO:0000256" key="2">
    <source>
        <dbReference type="ARBA" id="ARBA00010388"/>
    </source>
</evidence>
<comment type="similarity">
    <text evidence="2">Belongs to the CPA3 antiporters (TC 2.A.63) subunit C family.</text>
</comment>
<feature type="region of interest" description="Disordered" evidence="8">
    <location>
        <begin position="213"/>
        <end position="271"/>
    </location>
</feature>
<evidence type="ECO:0000313" key="11">
    <source>
        <dbReference type="Proteomes" id="UP001499843"/>
    </source>
</evidence>
<evidence type="ECO:0000256" key="1">
    <source>
        <dbReference type="ARBA" id="ARBA00004651"/>
    </source>
</evidence>
<gene>
    <name evidence="10" type="ORF">GCM10009850_064050</name>
</gene>
<feature type="compositionally biased region" description="Basic and acidic residues" evidence="8">
    <location>
        <begin position="239"/>
        <end position="258"/>
    </location>
</feature>
<dbReference type="PANTHER" id="PTHR34583">
    <property type="entry name" value="ANTIPORTER SUBUNIT MNHC2-RELATED"/>
    <property type="match status" value="1"/>
</dbReference>
<feature type="transmembrane region" description="Helical" evidence="9">
    <location>
        <begin position="71"/>
        <end position="91"/>
    </location>
</feature>
<dbReference type="Gene3D" id="1.10.287.3510">
    <property type="match status" value="1"/>
</dbReference>
<comment type="caution">
    <text evidence="10">The sequence shown here is derived from an EMBL/GenBank/DDBJ whole genome shotgun (WGS) entry which is preliminary data.</text>
</comment>
<proteinExistence type="inferred from homology"/>
<feature type="compositionally biased region" description="Basic and acidic residues" evidence="8">
    <location>
        <begin position="213"/>
        <end position="232"/>
    </location>
</feature>
<dbReference type="EMBL" id="BAAAQX010000018">
    <property type="protein sequence ID" value="GAA2210946.1"/>
    <property type="molecule type" value="Genomic_DNA"/>
</dbReference>
<dbReference type="RefSeq" id="WP_344482628.1">
    <property type="nucleotide sequence ID" value="NZ_BAAAQX010000018.1"/>
</dbReference>
<keyword evidence="4 9" id="KW-0812">Transmembrane</keyword>
<keyword evidence="11" id="KW-1185">Reference proteome</keyword>
<protein>
    <recommendedName>
        <fullName evidence="12">Na(+)/H(+) antiporter subunit C</fullName>
    </recommendedName>
</protein>
<keyword evidence="6 9" id="KW-0472">Membrane</keyword>
<evidence type="ECO:0000256" key="3">
    <source>
        <dbReference type="ARBA" id="ARBA00022475"/>
    </source>
</evidence>
<dbReference type="PANTHER" id="PTHR34583:SF2">
    <property type="entry name" value="ANTIPORTER SUBUNIT MNHC2-RELATED"/>
    <property type="match status" value="1"/>
</dbReference>
<dbReference type="InterPro" id="IPR039428">
    <property type="entry name" value="NUOK/Mnh_C1-like"/>
</dbReference>
<comment type="subcellular location">
    <subcellularLocation>
        <location evidence="1">Cell membrane</location>
        <topology evidence="1">Multi-pass membrane protein</topology>
    </subcellularLocation>
</comment>
<feature type="transmembrane region" description="Helical" evidence="9">
    <location>
        <begin position="31"/>
        <end position="51"/>
    </location>
</feature>
<sequence>MNSVSVLPFAACCVMITCGVTLLLERSLVRVLAGVIVLSNGVNLLIVTAGGDTGGPPFTDEPGAADPLPQAMVLTAIVITLGVTAFLLALVHRSWQLTGSDEVQDDTEDRRVRLRSRRGELGDAVRARQDAYRRLVIEQRAELAKLEAEQAERERLEEADLERRISRVHDELGQWMREMRYEGLPEEALQERLEEAGLREDPGATSNLERIEQLREEHERGRAQQAAREKELRKKLKARQREARRQMRTAIREERERQALAQDPELEGDDA</sequence>